<gene>
    <name evidence="1" type="ORF">BDY19DRAFT_888237</name>
</gene>
<comment type="caution">
    <text evidence="1">The sequence shown here is derived from an EMBL/GenBank/DDBJ whole genome shotgun (WGS) entry which is preliminary data.</text>
</comment>
<keyword evidence="2" id="KW-1185">Reference proteome</keyword>
<protein>
    <submittedName>
        <fullName evidence="1">Emp24/gp25L/p24 family/GOLD-domain-containing protein</fullName>
    </submittedName>
</protein>
<proteinExistence type="predicted"/>
<reference evidence="1" key="1">
    <citation type="journal article" date="2021" name="Environ. Microbiol.">
        <title>Gene family expansions and transcriptome signatures uncover fungal adaptations to wood decay.</title>
        <authorList>
            <person name="Hage H."/>
            <person name="Miyauchi S."/>
            <person name="Viragh M."/>
            <person name="Drula E."/>
            <person name="Min B."/>
            <person name="Chaduli D."/>
            <person name="Navarro D."/>
            <person name="Favel A."/>
            <person name="Norest M."/>
            <person name="Lesage-Meessen L."/>
            <person name="Balint B."/>
            <person name="Merenyi Z."/>
            <person name="de Eugenio L."/>
            <person name="Morin E."/>
            <person name="Martinez A.T."/>
            <person name="Baldrian P."/>
            <person name="Stursova M."/>
            <person name="Martinez M.J."/>
            <person name="Novotny C."/>
            <person name="Magnuson J.K."/>
            <person name="Spatafora J.W."/>
            <person name="Maurice S."/>
            <person name="Pangilinan J."/>
            <person name="Andreopoulos W."/>
            <person name="LaButti K."/>
            <person name="Hundley H."/>
            <person name="Na H."/>
            <person name="Kuo A."/>
            <person name="Barry K."/>
            <person name="Lipzen A."/>
            <person name="Henrissat B."/>
            <person name="Riley R."/>
            <person name="Ahrendt S."/>
            <person name="Nagy L.G."/>
            <person name="Grigoriev I.V."/>
            <person name="Martin F."/>
            <person name="Rosso M.N."/>
        </authorList>
    </citation>
    <scope>NUCLEOTIDE SEQUENCE</scope>
    <source>
        <strain evidence="1">CBS 384.51</strain>
    </source>
</reference>
<dbReference type="Proteomes" id="UP001055072">
    <property type="component" value="Unassembled WGS sequence"/>
</dbReference>
<accession>A0ACB8U7W9</accession>
<evidence type="ECO:0000313" key="2">
    <source>
        <dbReference type="Proteomes" id="UP001055072"/>
    </source>
</evidence>
<organism evidence="1 2">
    <name type="scientific">Irpex rosettiformis</name>
    <dbReference type="NCBI Taxonomy" id="378272"/>
    <lineage>
        <taxon>Eukaryota</taxon>
        <taxon>Fungi</taxon>
        <taxon>Dikarya</taxon>
        <taxon>Basidiomycota</taxon>
        <taxon>Agaricomycotina</taxon>
        <taxon>Agaricomycetes</taxon>
        <taxon>Polyporales</taxon>
        <taxon>Irpicaceae</taxon>
        <taxon>Irpex</taxon>
    </lineage>
</organism>
<name>A0ACB8U7W9_9APHY</name>
<evidence type="ECO:0000313" key="1">
    <source>
        <dbReference type="EMBL" id="KAI0090448.1"/>
    </source>
</evidence>
<dbReference type="EMBL" id="MU274908">
    <property type="protein sequence ID" value="KAI0090448.1"/>
    <property type="molecule type" value="Genomic_DNA"/>
</dbReference>
<sequence length="224" mass="25142">MSSSLRLGLSTLLLTTLLLLLTPAQAVKFEIQAFRYPPSKCIWNSARKGELVIVTANIGPGEGQRMDIEIVDSGPEKNVYLRKRNIEGESRFAITAHSDDGDVGVCFKNYLDIGEIAEGGKPKTRIIDLDVDIGADAVDYNAIANQESLSALETEMRKLEGVVKEVVDEMNYLKTREERFQATNMSTNSRVQNFAFFMLLSLIGLGVWQVFHLRAFFKRKYLID</sequence>